<keyword evidence="1" id="KW-0472">Membrane</keyword>
<protein>
    <submittedName>
        <fullName evidence="2">Uncharacterized protein</fullName>
    </submittedName>
</protein>
<evidence type="ECO:0000313" key="2">
    <source>
        <dbReference type="EMBL" id="VUD73970.1"/>
    </source>
</evidence>
<keyword evidence="1" id="KW-0812">Transmembrane</keyword>
<name>A0A509EIH6_9HYPH</name>
<dbReference type="AlphaFoldDB" id="A0A509EIH6"/>
<accession>A0A509EIH6</accession>
<dbReference type="RefSeq" id="WP_142585164.1">
    <property type="nucleotide sequence ID" value="NZ_CABFPH010000095.1"/>
</dbReference>
<gene>
    <name evidence="2" type="ORF">MET9862_04593</name>
</gene>
<organism evidence="2 3">
    <name type="scientific">Methylobacterium symbioticum</name>
    <dbReference type="NCBI Taxonomy" id="2584084"/>
    <lineage>
        <taxon>Bacteria</taxon>
        <taxon>Pseudomonadati</taxon>
        <taxon>Pseudomonadota</taxon>
        <taxon>Alphaproteobacteria</taxon>
        <taxon>Hyphomicrobiales</taxon>
        <taxon>Methylobacteriaceae</taxon>
        <taxon>Methylobacterium</taxon>
    </lineage>
</organism>
<dbReference type="OrthoDB" id="8456152at2"/>
<keyword evidence="1" id="KW-1133">Transmembrane helix</keyword>
<keyword evidence="3" id="KW-1185">Reference proteome</keyword>
<proteinExistence type="predicted"/>
<evidence type="ECO:0000313" key="3">
    <source>
        <dbReference type="Proteomes" id="UP000410984"/>
    </source>
</evidence>
<dbReference type="Proteomes" id="UP000410984">
    <property type="component" value="Unassembled WGS sequence"/>
</dbReference>
<reference evidence="2 3" key="1">
    <citation type="submission" date="2019-06" db="EMBL/GenBank/DDBJ databases">
        <authorList>
            <person name="Rodrigo-Torres L."/>
            <person name="Arahal R. D."/>
            <person name="Lucena T."/>
        </authorList>
    </citation>
    <scope>NUCLEOTIDE SEQUENCE [LARGE SCALE GENOMIC DNA]</scope>
    <source>
        <strain evidence="2 3">SB0023/3</strain>
    </source>
</reference>
<dbReference type="EMBL" id="CABFPH010000095">
    <property type="protein sequence ID" value="VUD73970.1"/>
    <property type="molecule type" value="Genomic_DNA"/>
</dbReference>
<evidence type="ECO:0000256" key="1">
    <source>
        <dbReference type="SAM" id="Phobius"/>
    </source>
</evidence>
<feature type="transmembrane region" description="Helical" evidence="1">
    <location>
        <begin position="16"/>
        <end position="35"/>
    </location>
</feature>
<sequence length="89" mass="8806">MAQDASPAPSTLSGALAAWGIVGLTVATVLLGALLPGHRPAAVSPATDSACLEWSDGCQVCQRLAEGPACSLPGIACTPGEPRCLRHGG</sequence>